<keyword evidence="14" id="KW-1185">Reference proteome</keyword>
<dbReference type="InParanoid" id="A0A2P6NNM1"/>
<dbReference type="InterPro" id="IPR014729">
    <property type="entry name" value="Rossmann-like_a/b/a_fold"/>
</dbReference>
<feature type="domain" description="Cytidyltransferase-like" evidence="12">
    <location>
        <begin position="17"/>
        <end position="136"/>
    </location>
</feature>
<proteinExistence type="inferred from homology"/>
<dbReference type="EMBL" id="MDYQ01000043">
    <property type="protein sequence ID" value="PRP85554.1"/>
    <property type="molecule type" value="Genomic_DNA"/>
</dbReference>
<comment type="similarity">
    <text evidence="2">Belongs to the cytidylyltransferase family.</text>
</comment>
<evidence type="ECO:0000256" key="6">
    <source>
        <dbReference type="ARBA" id="ARBA00023098"/>
    </source>
</evidence>
<dbReference type="SUPFAM" id="SSF52374">
    <property type="entry name" value="Nucleotidylyl transferase"/>
    <property type="match status" value="1"/>
</dbReference>
<dbReference type="InterPro" id="IPR004821">
    <property type="entry name" value="Cyt_trans-like"/>
</dbReference>
<protein>
    <recommendedName>
        <fullName evidence="10">ethanolamine-phosphate cytidylyltransferase</fullName>
        <ecNumber evidence="10">2.7.7.14</ecNumber>
    </recommendedName>
    <alternativeName>
        <fullName evidence="11">CTP:phosphoethanolamine cytidylyltransferase</fullName>
    </alternativeName>
</protein>
<keyword evidence="4" id="KW-0808">Transferase</keyword>
<dbReference type="UniPathway" id="UPA00558">
    <property type="reaction ID" value="UER00742"/>
</dbReference>
<dbReference type="Proteomes" id="UP000241769">
    <property type="component" value="Unassembled WGS sequence"/>
</dbReference>
<keyword evidence="3" id="KW-0444">Lipid biosynthesis</keyword>
<evidence type="ECO:0000313" key="14">
    <source>
        <dbReference type="Proteomes" id="UP000241769"/>
    </source>
</evidence>
<dbReference type="OrthoDB" id="40021at2759"/>
<keyword evidence="7" id="KW-0594">Phospholipid biosynthesis</keyword>
<dbReference type="GO" id="GO:0006646">
    <property type="term" value="P:phosphatidylethanolamine biosynthetic process"/>
    <property type="evidence" value="ECO:0007669"/>
    <property type="project" value="UniProtKB-UniPathway"/>
</dbReference>
<comment type="pathway">
    <text evidence="1">Lipid metabolism.</text>
</comment>
<evidence type="ECO:0000256" key="11">
    <source>
        <dbReference type="ARBA" id="ARBA00031473"/>
    </source>
</evidence>
<dbReference type="GO" id="GO:0005737">
    <property type="term" value="C:cytoplasm"/>
    <property type="evidence" value="ECO:0007669"/>
    <property type="project" value="TreeGrafter"/>
</dbReference>
<keyword evidence="6" id="KW-0443">Lipid metabolism</keyword>
<name>A0A2P6NNM1_9EUKA</name>
<evidence type="ECO:0000256" key="10">
    <source>
        <dbReference type="ARBA" id="ARBA00024221"/>
    </source>
</evidence>
<dbReference type="AlphaFoldDB" id="A0A2P6NNM1"/>
<dbReference type="Pfam" id="PF01467">
    <property type="entry name" value="CTP_transf_like"/>
    <property type="match status" value="1"/>
</dbReference>
<gene>
    <name evidence="13" type="ORF">PROFUN_06786</name>
</gene>
<evidence type="ECO:0000256" key="7">
    <source>
        <dbReference type="ARBA" id="ARBA00023209"/>
    </source>
</evidence>
<dbReference type="STRING" id="1890364.A0A2P6NNM1"/>
<evidence type="ECO:0000256" key="2">
    <source>
        <dbReference type="ARBA" id="ARBA00010101"/>
    </source>
</evidence>
<evidence type="ECO:0000256" key="5">
    <source>
        <dbReference type="ARBA" id="ARBA00022695"/>
    </source>
</evidence>
<evidence type="ECO:0000259" key="12">
    <source>
        <dbReference type="Pfam" id="PF01467"/>
    </source>
</evidence>
<comment type="caution">
    <text evidence="13">The sequence shown here is derived from an EMBL/GenBank/DDBJ whole genome shotgun (WGS) entry which is preliminary data.</text>
</comment>
<comment type="pathway">
    <text evidence="9">Phospholipid metabolism; phosphatidylethanolamine biosynthesis; phosphatidylethanolamine from ethanolamine: step 2/3.</text>
</comment>
<dbReference type="PANTHER" id="PTHR45780">
    <property type="entry name" value="ETHANOLAMINE-PHOSPHATE CYTIDYLYLTRANSFERASE"/>
    <property type="match status" value="1"/>
</dbReference>
<sequence length="152" mass="17189">MSETKGQKRVYVDMVGDLWHYGHVNFCRQAKALGDYLIVGICKDEDVTGYKRAPILHGHERVASAEGCKYVDEVLYDDVPLVVTKEFIEKHRIDIVAHGSDFDTAKLEKYYKAPMDLGIFQMLPYTGGISTTEILTRIRDGGHLDHITKKDG</sequence>
<accession>A0A2P6NNM1</accession>
<dbReference type="InterPro" id="IPR044608">
    <property type="entry name" value="Ect1/PCYT2"/>
</dbReference>
<dbReference type="NCBIfam" id="TIGR00125">
    <property type="entry name" value="cyt_tran_rel"/>
    <property type="match status" value="1"/>
</dbReference>
<organism evidence="13 14">
    <name type="scientific">Planoprotostelium fungivorum</name>
    <dbReference type="NCBI Taxonomy" id="1890364"/>
    <lineage>
        <taxon>Eukaryota</taxon>
        <taxon>Amoebozoa</taxon>
        <taxon>Evosea</taxon>
        <taxon>Variosea</taxon>
        <taxon>Cavosteliida</taxon>
        <taxon>Cavosteliaceae</taxon>
        <taxon>Planoprotostelium</taxon>
    </lineage>
</organism>
<keyword evidence="8" id="KW-1208">Phospholipid metabolism</keyword>
<reference evidence="13 14" key="1">
    <citation type="journal article" date="2018" name="Genome Biol. Evol.">
        <title>Multiple Roots of Fruiting Body Formation in Amoebozoa.</title>
        <authorList>
            <person name="Hillmann F."/>
            <person name="Forbes G."/>
            <person name="Novohradska S."/>
            <person name="Ferling I."/>
            <person name="Riege K."/>
            <person name="Groth M."/>
            <person name="Westermann M."/>
            <person name="Marz M."/>
            <person name="Spaller T."/>
            <person name="Winckler T."/>
            <person name="Schaap P."/>
            <person name="Glockner G."/>
        </authorList>
    </citation>
    <scope>NUCLEOTIDE SEQUENCE [LARGE SCALE GENOMIC DNA]</scope>
    <source>
        <strain evidence="13 14">Jena</strain>
    </source>
</reference>
<dbReference type="PANTHER" id="PTHR45780:SF2">
    <property type="entry name" value="ETHANOLAMINE-PHOSPHATE CYTIDYLYLTRANSFERASE"/>
    <property type="match status" value="1"/>
</dbReference>
<evidence type="ECO:0000313" key="13">
    <source>
        <dbReference type="EMBL" id="PRP85554.1"/>
    </source>
</evidence>
<evidence type="ECO:0000256" key="3">
    <source>
        <dbReference type="ARBA" id="ARBA00022516"/>
    </source>
</evidence>
<evidence type="ECO:0000256" key="8">
    <source>
        <dbReference type="ARBA" id="ARBA00023264"/>
    </source>
</evidence>
<dbReference type="EC" id="2.7.7.14" evidence="10"/>
<keyword evidence="5" id="KW-0548">Nucleotidyltransferase</keyword>
<evidence type="ECO:0000256" key="4">
    <source>
        <dbReference type="ARBA" id="ARBA00022679"/>
    </source>
</evidence>
<dbReference type="GO" id="GO:0004306">
    <property type="term" value="F:ethanolamine-phosphate cytidylyltransferase activity"/>
    <property type="evidence" value="ECO:0007669"/>
    <property type="project" value="UniProtKB-EC"/>
</dbReference>
<dbReference type="Gene3D" id="3.40.50.620">
    <property type="entry name" value="HUPs"/>
    <property type="match status" value="1"/>
</dbReference>
<evidence type="ECO:0000256" key="1">
    <source>
        <dbReference type="ARBA" id="ARBA00005189"/>
    </source>
</evidence>
<evidence type="ECO:0000256" key="9">
    <source>
        <dbReference type="ARBA" id="ARBA00024191"/>
    </source>
</evidence>